<comment type="catalytic activity">
    <reaction evidence="4">
        <text>an R-cob(III)alamin(out) + ATP + H2O = an R-cob(III)alamin(in) + ADP + phosphate + H(+)</text>
        <dbReference type="Rhea" id="RHEA:17873"/>
        <dbReference type="ChEBI" id="CHEBI:15377"/>
        <dbReference type="ChEBI" id="CHEBI:15378"/>
        <dbReference type="ChEBI" id="CHEBI:30616"/>
        <dbReference type="ChEBI" id="CHEBI:43474"/>
        <dbReference type="ChEBI" id="CHEBI:140785"/>
        <dbReference type="ChEBI" id="CHEBI:456216"/>
        <dbReference type="EC" id="7.6.2.8"/>
    </reaction>
</comment>
<organism evidence="10 13">
    <name type="scientific">Methanohalophilus portucalensis FDF-1</name>
    <dbReference type="NCBI Taxonomy" id="523843"/>
    <lineage>
        <taxon>Archaea</taxon>
        <taxon>Methanobacteriati</taxon>
        <taxon>Methanobacteriota</taxon>
        <taxon>Stenosarchaea group</taxon>
        <taxon>Methanomicrobia</taxon>
        <taxon>Methanosarcinales</taxon>
        <taxon>Methanosarcinaceae</taxon>
        <taxon>Methanohalophilus</taxon>
    </lineage>
</organism>
<dbReference type="PROSITE" id="PS50893">
    <property type="entry name" value="ABC_TRANSPORTER_2"/>
    <property type="match status" value="1"/>
</dbReference>
<evidence type="ECO:0000256" key="2">
    <source>
        <dbReference type="ARBA" id="ARBA00022741"/>
    </source>
</evidence>
<comment type="function">
    <text evidence="5">Required for corrinoid utilization. Probably part of the ABC transporter complex BtuCDF involved in cobalamin (vitamin B12) import. Probably responsible for energy coupling to the transport system.</text>
</comment>
<name>A0A1L9C505_9EURY</name>
<gene>
    <name evidence="11" type="ORF">EFE41_02905</name>
    <name evidence="10" type="ORF">MPF_0400</name>
    <name evidence="12" type="ORF">SAMN06264941_0937</name>
</gene>
<dbReference type="CDD" id="cd03214">
    <property type="entry name" value="ABC_Iron-Siderophores_B12_Hemin"/>
    <property type="match status" value="1"/>
</dbReference>
<dbReference type="SUPFAM" id="SSF52540">
    <property type="entry name" value="P-loop containing nucleoside triphosphate hydrolases"/>
    <property type="match status" value="1"/>
</dbReference>
<reference evidence="10 13" key="1">
    <citation type="submission" date="2014-12" db="EMBL/GenBank/DDBJ databases">
        <title>The genome sequence of Methanohalophilus portucalensis strain FDF1.</title>
        <authorList>
            <person name="Lai M.-C."/>
            <person name="Lai S.-J."/>
        </authorList>
    </citation>
    <scope>NUCLEOTIDE SEQUENCE [LARGE SCALE GENOMIC DNA]</scope>
    <source>
        <strain evidence="10 13">FDF-1</strain>
    </source>
</reference>
<dbReference type="PANTHER" id="PTHR42734">
    <property type="entry name" value="METAL TRANSPORT SYSTEM ATP-BINDING PROTEIN TM_0124-RELATED"/>
    <property type="match status" value="1"/>
</dbReference>
<evidence type="ECO:0000256" key="4">
    <source>
        <dbReference type="ARBA" id="ARBA00050590"/>
    </source>
</evidence>
<evidence type="ECO:0000313" key="12">
    <source>
        <dbReference type="EMBL" id="SMH35116.1"/>
    </source>
</evidence>
<dbReference type="PROSITE" id="PS00211">
    <property type="entry name" value="ABC_TRANSPORTER_1"/>
    <property type="match status" value="1"/>
</dbReference>
<evidence type="ECO:0000259" key="9">
    <source>
        <dbReference type="PROSITE" id="PS50893"/>
    </source>
</evidence>
<proteinExistence type="predicted"/>
<evidence type="ECO:0000313" key="11">
    <source>
        <dbReference type="EMBL" id="RNI13543.1"/>
    </source>
</evidence>
<dbReference type="Proteomes" id="UP000193969">
    <property type="component" value="Unassembled WGS sequence"/>
</dbReference>
<dbReference type="InterPro" id="IPR027417">
    <property type="entry name" value="P-loop_NTPase"/>
</dbReference>
<reference evidence="12" key="2">
    <citation type="submission" date="2017-04" db="EMBL/GenBank/DDBJ databases">
        <authorList>
            <person name="Afonso C.L."/>
            <person name="Miller P.J."/>
            <person name="Scott M.A."/>
            <person name="Spackman E."/>
            <person name="Goraichik I."/>
            <person name="Dimitrov K.M."/>
            <person name="Suarez D.L."/>
            <person name="Swayne D.E."/>
        </authorList>
    </citation>
    <scope>NUCLEOTIDE SEQUENCE [LARGE SCALE GENOMIC DNA]</scope>
    <source>
        <strain evidence="12">FDF-1</strain>
    </source>
</reference>
<keyword evidence="2" id="KW-0547">Nucleotide-binding</keyword>
<evidence type="ECO:0000313" key="15">
    <source>
        <dbReference type="Proteomes" id="UP000278252"/>
    </source>
</evidence>
<dbReference type="EMBL" id="RJJH01000001">
    <property type="protein sequence ID" value="RNI13543.1"/>
    <property type="molecule type" value="Genomic_DNA"/>
</dbReference>
<dbReference type="Pfam" id="PF00005">
    <property type="entry name" value="ABC_tran"/>
    <property type="match status" value="1"/>
</dbReference>
<evidence type="ECO:0000313" key="14">
    <source>
        <dbReference type="Proteomes" id="UP000193969"/>
    </source>
</evidence>
<dbReference type="OrthoDB" id="24644at2157"/>
<dbReference type="Proteomes" id="UP000185713">
    <property type="component" value="Unassembled WGS sequence"/>
</dbReference>
<dbReference type="InterPro" id="IPR003439">
    <property type="entry name" value="ABC_transporter-like_ATP-bd"/>
</dbReference>
<keyword evidence="14" id="KW-1185">Reference proteome</keyword>
<feature type="domain" description="ABC transporter" evidence="9">
    <location>
        <begin position="3"/>
        <end position="239"/>
    </location>
</feature>
<dbReference type="InterPro" id="IPR050153">
    <property type="entry name" value="Metal_Ion_Import_ABC"/>
</dbReference>
<evidence type="ECO:0000256" key="8">
    <source>
        <dbReference type="ARBA" id="ARBA00077139"/>
    </source>
</evidence>
<reference evidence="11 15" key="4">
    <citation type="submission" date="2018-10" db="EMBL/GenBank/DDBJ databases">
        <title>Cultivation of a novel Methanohalophilus strain from Kebrit Deep of the Red Sea and a genomic comparison of members of the genus Methanohalophilus.</title>
        <authorList>
            <person name="Guan Y."/>
            <person name="Ngugi D.K."/>
            <person name="Stingl U."/>
        </authorList>
    </citation>
    <scope>NUCLEOTIDE SEQUENCE [LARGE SCALE GENOMIC DNA]</scope>
    <source>
        <strain evidence="11 15">DSM 7471</strain>
    </source>
</reference>
<dbReference type="EMBL" id="FXBN01000001">
    <property type="protein sequence ID" value="SMH35116.1"/>
    <property type="molecule type" value="Genomic_DNA"/>
</dbReference>
<dbReference type="GO" id="GO:0016887">
    <property type="term" value="F:ATP hydrolysis activity"/>
    <property type="evidence" value="ECO:0007669"/>
    <property type="project" value="InterPro"/>
</dbReference>
<dbReference type="STRING" id="523843.SAMN06264941_0937"/>
<sequence length="256" mass="28073">MILRVDNASYSYGGKENVFEDISFFLKKGETLCILGPNGIGKSTLLKCLGNVLKLSEGSIFIEGKDISSMSRTEIAQKIGYVPQSDQSVFPFSILNFVMLGRAPHLPFFSSPGEKDHKIAENAINKVGISHLRDRPVTEVSGGERQLALIARALAQEPEILLLDEPTSHLDFGNQVRVLNLIERLTSQGTSVIMSTHFPDHGFIGSKNVAIMLENDFIDQGTAEEVITKENMALAYGVDVTIDHVSSIQRNVCLPL</sequence>
<dbReference type="SMART" id="SM00382">
    <property type="entry name" value="AAA"/>
    <property type="match status" value="1"/>
</dbReference>
<reference evidence="14" key="3">
    <citation type="submission" date="2017-04" db="EMBL/GenBank/DDBJ databases">
        <authorList>
            <person name="Varghese N."/>
            <person name="Submissions S."/>
        </authorList>
    </citation>
    <scope>NUCLEOTIDE SEQUENCE [LARGE SCALE GENOMIC DNA]</scope>
    <source>
        <strain evidence="14">FDF-1</strain>
    </source>
</reference>
<dbReference type="FunFam" id="3.40.50.300:FF:000134">
    <property type="entry name" value="Iron-enterobactin ABC transporter ATP-binding protein"/>
    <property type="match status" value="1"/>
</dbReference>
<dbReference type="Gene3D" id="3.40.50.300">
    <property type="entry name" value="P-loop containing nucleotide triphosphate hydrolases"/>
    <property type="match status" value="1"/>
</dbReference>
<dbReference type="EMBL" id="JWTK01000002">
    <property type="protein sequence ID" value="OJH49612.1"/>
    <property type="molecule type" value="Genomic_DNA"/>
</dbReference>
<keyword evidence="1" id="KW-0813">Transport</keyword>
<evidence type="ECO:0000256" key="5">
    <source>
        <dbReference type="ARBA" id="ARBA00058960"/>
    </source>
</evidence>
<protein>
    <recommendedName>
        <fullName evidence="7">Cobalamin import ATP-binding protein BtuD</fullName>
        <ecNumber evidence="6">7.6.2.8</ecNumber>
    </recommendedName>
    <alternativeName>
        <fullName evidence="8">Vitamin B12-transporting ATPase</fullName>
    </alternativeName>
</protein>
<dbReference type="GO" id="GO:0005524">
    <property type="term" value="F:ATP binding"/>
    <property type="evidence" value="ECO:0007669"/>
    <property type="project" value="UniProtKB-KW"/>
</dbReference>
<evidence type="ECO:0000256" key="6">
    <source>
        <dbReference type="ARBA" id="ARBA00066387"/>
    </source>
</evidence>
<dbReference type="EC" id="7.6.2.8" evidence="6"/>
<dbReference type="Proteomes" id="UP000278252">
    <property type="component" value="Unassembled WGS sequence"/>
</dbReference>
<dbReference type="AlphaFoldDB" id="A0A1L9C505"/>
<keyword evidence="3 11" id="KW-0067">ATP-binding</keyword>
<evidence type="ECO:0000313" key="13">
    <source>
        <dbReference type="Proteomes" id="UP000185713"/>
    </source>
</evidence>
<evidence type="ECO:0000313" key="10">
    <source>
        <dbReference type="EMBL" id="OJH49612.1"/>
    </source>
</evidence>
<evidence type="ECO:0000256" key="7">
    <source>
        <dbReference type="ARBA" id="ARBA00073649"/>
    </source>
</evidence>
<accession>A0A1L9C505</accession>
<evidence type="ECO:0000256" key="1">
    <source>
        <dbReference type="ARBA" id="ARBA00022448"/>
    </source>
</evidence>
<dbReference type="GO" id="GO:0015420">
    <property type="term" value="F:ABC-type vitamin B12 transporter activity"/>
    <property type="evidence" value="ECO:0007669"/>
    <property type="project" value="UniProtKB-EC"/>
</dbReference>
<evidence type="ECO:0000256" key="3">
    <source>
        <dbReference type="ARBA" id="ARBA00022840"/>
    </source>
</evidence>
<dbReference type="InterPro" id="IPR003593">
    <property type="entry name" value="AAA+_ATPase"/>
</dbReference>
<dbReference type="RefSeq" id="WP_072358555.1">
    <property type="nucleotide sequence ID" value="NZ_FXBN01000001.1"/>
</dbReference>
<dbReference type="PANTHER" id="PTHR42734:SF19">
    <property type="entry name" value="IRON COMPOUNDS ABC TRANSPORTER, ATP-BINDING PROTEIN"/>
    <property type="match status" value="1"/>
</dbReference>
<dbReference type="InterPro" id="IPR017871">
    <property type="entry name" value="ABC_transporter-like_CS"/>
</dbReference>